<reference evidence="3 4" key="1">
    <citation type="submission" date="2019-07" db="EMBL/GenBank/DDBJ databases">
        <authorList>
            <person name="Huq M.A."/>
        </authorList>
    </citation>
    <scope>NUCLEOTIDE SEQUENCE [LARGE SCALE GENOMIC DNA]</scope>
    <source>
        <strain evidence="3 4">MAH-3</strain>
    </source>
</reference>
<dbReference type="AlphaFoldDB" id="A0A556MMR0"/>
<feature type="transmembrane region" description="Helical" evidence="2">
    <location>
        <begin position="51"/>
        <end position="70"/>
    </location>
</feature>
<comment type="caution">
    <text evidence="3">The sequence shown here is derived from an EMBL/GenBank/DDBJ whole genome shotgun (WGS) entry which is preliminary data.</text>
</comment>
<sequence length="180" mass="20329">MKRKKSGKQFFENFATKASKAVGSPYAFITALSLVIVWAICGPFFDFSETWQLVINTGTTIITFLMVFLIQKSQNKDSLATQLKLNELVASSNKSSNRLVDIESMTEDEMIIVQKYYQKLSELSDQHQSITASHSIEEAQEDHKEKYALSRSRPVKQKITTKKPAARKTNASKNASDKLK</sequence>
<dbReference type="RefSeq" id="WP_144334042.1">
    <property type="nucleotide sequence ID" value="NZ_VLPL01000008.1"/>
</dbReference>
<evidence type="ECO:0000256" key="2">
    <source>
        <dbReference type="SAM" id="Phobius"/>
    </source>
</evidence>
<feature type="compositionally biased region" description="Basic and acidic residues" evidence="1">
    <location>
        <begin position="137"/>
        <end position="148"/>
    </location>
</feature>
<keyword evidence="2" id="KW-0472">Membrane</keyword>
<feature type="region of interest" description="Disordered" evidence="1">
    <location>
        <begin position="137"/>
        <end position="180"/>
    </location>
</feature>
<evidence type="ECO:0000313" key="4">
    <source>
        <dbReference type="Proteomes" id="UP000316008"/>
    </source>
</evidence>
<keyword evidence="2" id="KW-0812">Transmembrane</keyword>
<dbReference type="OrthoDB" id="119761at2"/>
<protein>
    <submittedName>
        <fullName evidence="3">Low affinity iron permease family protein</fullName>
    </submittedName>
</protein>
<dbReference type="Proteomes" id="UP000316008">
    <property type="component" value="Unassembled WGS sequence"/>
</dbReference>
<keyword evidence="4" id="KW-1185">Reference proteome</keyword>
<evidence type="ECO:0000256" key="1">
    <source>
        <dbReference type="SAM" id="MobiDB-lite"/>
    </source>
</evidence>
<dbReference type="Pfam" id="PF04120">
    <property type="entry name" value="Iron_permease"/>
    <property type="match status" value="1"/>
</dbReference>
<evidence type="ECO:0000313" key="3">
    <source>
        <dbReference type="EMBL" id="TSJ41231.1"/>
    </source>
</evidence>
<name>A0A556MMR0_9FLAO</name>
<keyword evidence="2" id="KW-1133">Transmembrane helix</keyword>
<accession>A0A556MMR0</accession>
<dbReference type="InterPro" id="IPR007251">
    <property type="entry name" value="Iron_permease_Fet4"/>
</dbReference>
<dbReference type="EMBL" id="VLPL01000008">
    <property type="protein sequence ID" value="TSJ41231.1"/>
    <property type="molecule type" value="Genomic_DNA"/>
</dbReference>
<proteinExistence type="predicted"/>
<dbReference type="GO" id="GO:0055085">
    <property type="term" value="P:transmembrane transport"/>
    <property type="evidence" value="ECO:0007669"/>
    <property type="project" value="InterPro"/>
</dbReference>
<feature type="transmembrane region" description="Helical" evidence="2">
    <location>
        <begin position="21"/>
        <end position="45"/>
    </location>
</feature>
<feature type="compositionally biased region" description="Basic residues" evidence="1">
    <location>
        <begin position="153"/>
        <end position="166"/>
    </location>
</feature>
<gene>
    <name evidence="3" type="ORF">FO442_15070</name>
</gene>
<organism evidence="3 4">
    <name type="scientific">Fluviicola chungangensis</name>
    <dbReference type="NCBI Taxonomy" id="2597671"/>
    <lineage>
        <taxon>Bacteria</taxon>
        <taxon>Pseudomonadati</taxon>
        <taxon>Bacteroidota</taxon>
        <taxon>Flavobacteriia</taxon>
        <taxon>Flavobacteriales</taxon>
        <taxon>Crocinitomicaceae</taxon>
        <taxon>Fluviicola</taxon>
    </lineage>
</organism>